<dbReference type="EMBL" id="JAKOGI010003998">
    <property type="protein sequence ID" value="KAJ8420019.1"/>
    <property type="molecule type" value="Genomic_DNA"/>
</dbReference>
<evidence type="ECO:0000313" key="1">
    <source>
        <dbReference type="EMBL" id="KAJ8420019.1"/>
    </source>
</evidence>
<dbReference type="AlphaFoldDB" id="A0A9Q1JFQ2"/>
<accession>A0A9Q1JFQ2</accession>
<name>A0A9Q1JFQ2_9CARY</name>
<evidence type="ECO:0000313" key="2">
    <source>
        <dbReference type="Proteomes" id="UP001153076"/>
    </source>
</evidence>
<comment type="caution">
    <text evidence="1">The sequence shown here is derived from an EMBL/GenBank/DDBJ whole genome shotgun (WGS) entry which is preliminary data.</text>
</comment>
<reference evidence="1" key="1">
    <citation type="submission" date="2022-04" db="EMBL/GenBank/DDBJ databases">
        <title>Carnegiea gigantea Genome sequencing and assembly v2.</title>
        <authorList>
            <person name="Copetti D."/>
            <person name="Sanderson M.J."/>
            <person name="Burquez A."/>
            <person name="Wojciechowski M.F."/>
        </authorList>
    </citation>
    <scope>NUCLEOTIDE SEQUENCE</scope>
    <source>
        <strain evidence="1">SGP5-SGP5p</strain>
        <tissue evidence="1">Aerial part</tissue>
    </source>
</reference>
<dbReference type="PANTHER" id="PTHR33710:SF71">
    <property type="entry name" value="ENDONUCLEASE_EXONUCLEASE_PHOSPHATASE DOMAIN-CONTAINING PROTEIN"/>
    <property type="match status" value="1"/>
</dbReference>
<dbReference type="Proteomes" id="UP001153076">
    <property type="component" value="Unassembled WGS sequence"/>
</dbReference>
<sequence>MSQVPPSKKSHGQGAYHTWTNKTIWSRLDRAFINTMWFELFNFTQILYKPIAILDHASMIVEMPGCPKPSKQYQFCDMWIRDPTFLDIIGSTLPHGRHKDPLTQLILFLSRTKSALQKLNKGKYVDLRHQQSKARHALSTIQQQMMEDPANEILHQQEKDLRGKYVSSVIDLI</sequence>
<gene>
    <name evidence="1" type="ORF">Cgig2_021546</name>
</gene>
<protein>
    <submittedName>
        <fullName evidence="1">Uncharacterized protein</fullName>
    </submittedName>
</protein>
<dbReference type="PANTHER" id="PTHR33710">
    <property type="entry name" value="BNAC02G09200D PROTEIN"/>
    <property type="match status" value="1"/>
</dbReference>
<organism evidence="1 2">
    <name type="scientific">Carnegiea gigantea</name>
    <dbReference type="NCBI Taxonomy" id="171969"/>
    <lineage>
        <taxon>Eukaryota</taxon>
        <taxon>Viridiplantae</taxon>
        <taxon>Streptophyta</taxon>
        <taxon>Embryophyta</taxon>
        <taxon>Tracheophyta</taxon>
        <taxon>Spermatophyta</taxon>
        <taxon>Magnoliopsida</taxon>
        <taxon>eudicotyledons</taxon>
        <taxon>Gunneridae</taxon>
        <taxon>Pentapetalae</taxon>
        <taxon>Caryophyllales</taxon>
        <taxon>Cactineae</taxon>
        <taxon>Cactaceae</taxon>
        <taxon>Cactoideae</taxon>
        <taxon>Echinocereeae</taxon>
        <taxon>Carnegiea</taxon>
    </lineage>
</organism>
<proteinExistence type="predicted"/>
<dbReference type="OrthoDB" id="1742302at2759"/>
<keyword evidence="2" id="KW-1185">Reference proteome</keyword>